<dbReference type="Gene3D" id="1.25.40.10">
    <property type="entry name" value="Tetratricopeptide repeat domain"/>
    <property type="match status" value="1"/>
</dbReference>
<dbReference type="PANTHER" id="PTHR44688">
    <property type="entry name" value="DNA-BINDING TRANSCRIPTIONAL ACTIVATOR DEVR_DOSR"/>
    <property type="match status" value="1"/>
</dbReference>
<evidence type="ECO:0000313" key="6">
    <source>
        <dbReference type="Proteomes" id="UP001139157"/>
    </source>
</evidence>
<dbReference type="EMBL" id="JAMRXG010000011">
    <property type="protein sequence ID" value="MCM6776652.1"/>
    <property type="molecule type" value="Genomic_DNA"/>
</dbReference>
<dbReference type="CDD" id="cd06170">
    <property type="entry name" value="LuxR_C_like"/>
    <property type="match status" value="1"/>
</dbReference>
<protein>
    <submittedName>
        <fullName evidence="5">LuxR C-terminal-related transcriptional regulator</fullName>
    </submittedName>
</protein>
<keyword evidence="6" id="KW-1185">Reference proteome</keyword>
<dbReference type="InterPro" id="IPR011990">
    <property type="entry name" value="TPR-like_helical_dom_sf"/>
</dbReference>
<reference evidence="5" key="1">
    <citation type="submission" date="2022-06" db="EMBL/GenBank/DDBJ databases">
        <title>Novel species in genus nocardia.</title>
        <authorList>
            <person name="Li F."/>
        </authorList>
    </citation>
    <scope>NUCLEOTIDE SEQUENCE</scope>
    <source>
        <strain evidence="5">CDC141</strain>
    </source>
</reference>
<sequence length="628" mass="69048">MTAVGIVENAAIPHRSIRERILRDMRMDTRQELHHRAAAVLYKRGHPAATIAEHLLGAVTVRFTWAPAVLLAGAKQEVGNDRVDRATACLDLAYRLSHQACDRAAIAVSLVATEWRTNPSTRTRHFTRLIAAVGTGLVPARDLPLVIRYLLWHGRRDKADLALDQLCGNAKDTTLPAHEFHTLDTWLKYTHPEHHRRHRGSLRLRSEMGPARGGDPRGGSARTEVADLLEGTFSGQPLEVNIQLAHHILAHSRLTMDTVEALVTALTCLLIANQLDAAATWADALLAESEARGAPTWKAAFASLRADAALRQGDLHAAAQYATAALNAVPAGNLGVQVGLPLAILVRALTARGHHEQAAAQLKRPVPAAMLESRFCLPYLHARGHHLLALGRTEDALRDFHRCGELMQRWQMDVPGLVPWRNDTAEAYLRLGDRRRAQTFATLHLDRPGCGDHHRTDGVSLRILALTSTVHQRIPLLRDSTAIARAGGDRYEMAMVLAELGKTHRSIGDRTRARTLTRNAARLAESCGADALLEELDPVRTQHVTPVPTRVDLPRTIDSLSPAEFRVAELAADGKRNSDIARTLDITTSTVEQHLTRVYRKLNVARRTELTFVLLADSNHRPNIGAAG</sequence>
<feature type="domain" description="HTH luxR-type" evidence="4">
    <location>
        <begin position="553"/>
        <end position="618"/>
    </location>
</feature>
<dbReference type="PROSITE" id="PS00622">
    <property type="entry name" value="HTH_LUXR_1"/>
    <property type="match status" value="1"/>
</dbReference>
<dbReference type="PRINTS" id="PR00038">
    <property type="entry name" value="HTHLUXR"/>
</dbReference>
<name>A0A9X2E9A5_9NOCA</name>
<dbReference type="SUPFAM" id="SSF48452">
    <property type="entry name" value="TPR-like"/>
    <property type="match status" value="1"/>
</dbReference>
<proteinExistence type="predicted"/>
<organism evidence="5 6">
    <name type="scientific">Nocardia pulmonis</name>
    <dbReference type="NCBI Taxonomy" id="2951408"/>
    <lineage>
        <taxon>Bacteria</taxon>
        <taxon>Bacillati</taxon>
        <taxon>Actinomycetota</taxon>
        <taxon>Actinomycetes</taxon>
        <taxon>Mycobacteriales</taxon>
        <taxon>Nocardiaceae</taxon>
        <taxon>Nocardia</taxon>
    </lineage>
</organism>
<evidence type="ECO:0000256" key="3">
    <source>
        <dbReference type="ARBA" id="ARBA00023163"/>
    </source>
</evidence>
<keyword evidence="3" id="KW-0804">Transcription</keyword>
<dbReference type="SUPFAM" id="SSF46894">
    <property type="entry name" value="C-terminal effector domain of the bipartite response regulators"/>
    <property type="match status" value="1"/>
</dbReference>
<evidence type="ECO:0000259" key="4">
    <source>
        <dbReference type="PROSITE" id="PS50043"/>
    </source>
</evidence>
<dbReference type="GO" id="GO:0003677">
    <property type="term" value="F:DNA binding"/>
    <property type="evidence" value="ECO:0007669"/>
    <property type="project" value="UniProtKB-KW"/>
</dbReference>
<accession>A0A9X2E9A5</accession>
<dbReference type="PANTHER" id="PTHR44688:SF16">
    <property type="entry name" value="DNA-BINDING TRANSCRIPTIONAL ACTIVATOR DEVR_DOSR"/>
    <property type="match status" value="1"/>
</dbReference>
<keyword evidence="1" id="KW-0805">Transcription regulation</keyword>
<dbReference type="Gene3D" id="1.10.10.10">
    <property type="entry name" value="Winged helix-like DNA-binding domain superfamily/Winged helix DNA-binding domain"/>
    <property type="match status" value="1"/>
</dbReference>
<dbReference type="Pfam" id="PF00196">
    <property type="entry name" value="GerE"/>
    <property type="match status" value="1"/>
</dbReference>
<dbReference type="PROSITE" id="PS50043">
    <property type="entry name" value="HTH_LUXR_2"/>
    <property type="match status" value="1"/>
</dbReference>
<evidence type="ECO:0000256" key="1">
    <source>
        <dbReference type="ARBA" id="ARBA00023015"/>
    </source>
</evidence>
<dbReference type="InterPro" id="IPR000792">
    <property type="entry name" value="Tscrpt_reg_LuxR_C"/>
</dbReference>
<dbReference type="AlphaFoldDB" id="A0A9X2E9A5"/>
<comment type="caution">
    <text evidence="5">The sequence shown here is derived from an EMBL/GenBank/DDBJ whole genome shotgun (WGS) entry which is preliminary data.</text>
</comment>
<evidence type="ECO:0000313" key="5">
    <source>
        <dbReference type="EMBL" id="MCM6776652.1"/>
    </source>
</evidence>
<dbReference type="RefSeq" id="WP_251914964.1">
    <property type="nucleotide sequence ID" value="NZ_JAMRXG010000011.1"/>
</dbReference>
<evidence type="ECO:0000256" key="2">
    <source>
        <dbReference type="ARBA" id="ARBA00023125"/>
    </source>
</evidence>
<dbReference type="InterPro" id="IPR016032">
    <property type="entry name" value="Sig_transdc_resp-reg_C-effctor"/>
</dbReference>
<keyword evidence="2" id="KW-0238">DNA-binding</keyword>
<dbReference type="GO" id="GO:0006355">
    <property type="term" value="P:regulation of DNA-templated transcription"/>
    <property type="evidence" value="ECO:0007669"/>
    <property type="project" value="InterPro"/>
</dbReference>
<dbReference type="Proteomes" id="UP001139157">
    <property type="component" value="Unassembled WGS sequence"/>
</dbReference>
<dbReference type="SMART" id="SM00421">
    <property type="entry name" value="HTH_LUXR"/>
    <property type="match status" value="1"/>
</dbReference>
<gene>
    <name evidence="5" type="ORF">NDR86_24495</name>
</gene>
<dbReference type="InterPro" id="IPR036388">
    <property type="entry name" value="WH-like_DNA-bd_sf"/>
</dbReference>